<accession>A0AAV6HRB6</accession>
<dbReference type="AlphaFoldDB" id="A0AAV6HRB6"/>
<keyword evidence="2" id="KW-1133">Transmembrane helix</keyword>
<comment type="caution">
    <text evidence="4">The sequence shown here is derived from an EMBL/GenBank/DDBJ whole genome shotgun (WGS) entry which is preliminary data.</text>
</comment>
<evidence type="ECO:0000256" key="1">
    <source>
        <dbReference type="SAM" id="MobiDB-lite"/>
    </source>
</evidence>
<evidence type="ECO:0000313" key="4">
    <source>
        <dbReference type="EMBL" id="KAG5516179.1"/>
    </source>
</evidence>
<dbReference type="EMBL" id="JACTNZ010000013">
    <property type="protein sequence ID" value="KAG5516179.1"/>
    <property type="molecule type" value="Genomic_DNA"/>
</dbReference>
<organism evidence="4 5">
    <name type="scientific">Rhododendron griersonianum</name>
    <dbReference type="NCBI Taxonomy" id="479676"/>
    <lineage>
        <taxon>Eukaryota</taxon>
        <taxon>Viridiplantae</taxon>
        <taxon>Streptophyta</taxon>
        <taxon>Embryophyta</taxon>
        <taxon>Tracheophyta</taxon>
        <taxon>Spermatophyta</taxon>
        <taxon>Magnoliopsida</taxon>
        <taxon>eudicotyledons</taxon>
        <taxon>Gunneridae</taxon>
        <taxon>Pentapetalae</taxon>
        <taxon>asterids</taxon>
        <taxon>Ericales</taxon>
        <taxon>Ericaceae</taxon>
        <taxon>Ericoideae</taxon>
        <taxon>Rhodoreae</taxon>
        <taxon>Rhododendron</taxon>
    </lineage>
</organism>
<evidence type="ECO:0000256" key="2">
    <source>
        <dbReference type="SAM" id="Phobius"/>
    </source>
</evidence>
<dbReference type="PANTHER" id="PTHR22166">
    <property type="entry name" value="ENDOPLASMIC RETICULUM JUNCTION FORMATION PROTEIN LUNAPARK"/>
    <property type="match status" value="1"/>
</dbReference>
<feature type="domain" description="Lunapark zinc ribbon" evidence="3">
    <location>
        <begin position="258"/>
        <end position="308"/>
    </location>
</feature>
<sequence length="343" mass="38205">MAGESNKAQDTRKNLEVLATEKNDSATTVKKQQKGVISRIWNGLFRQHGDDFEKRLQHISKEEATVLARMKKRSRSWRRMIRHLIIFSVIFEVIAVIYAIMTTRSLDLNWKMRAFRVLPMFLLPGLSSITYSALVTFTRMCDRKDQKTLEKLRAERQEKIDELKEKTNYYITQQLIQRYDPDPAAKAAAATVLASKLGTDSGLKVYVGDDSKLNAPTGKSNDVEIVQSTGNEGSETSEHDQVVVEHHNPGSTTQDGGWIARIAALLVGEDPTESYALICGNCHMHNGLARKEDFPYIVYYCPHCNALNGSKPIGVSGPNSPSMSPKMAKSSTQPDSGGVTVVK</sequence>
<feature type="transmembrane region" description="Helical" evidence="2">
    <location>
        <begin position="80"/>
        <end position="101"/>
    </location>
</feature>
<reference evidence="4 5" key="1">
    <citation type="submission" date="2020-08" db="EMBL/GenBank/DDBJ databases">
        <title>Plant Genome Project.</title>
        <authorList>
            <person name="Zhang R.-G."/>
        </authorList>
    </citation>
    <scope>NUCLEOTIDE SEQUENCE [LARGE SCALE GENOMIC DNA]</scope>
    <source>
        <strain evidence="4">WSP0</strain>
        <tissue evidence="4">Leaf</tissue>
    </source>
</reference>
<feature type="region of interest" description="Disordered" evidence="1">
    <location>
        <begin position="315"/>
        <end position="343"/>
    </location>
</feature>
<dbReference type="GO" id="GO:0071786">
    <property type="term" value="P:endoplasmic reticulum tubular network organization"/>
    <property type="evidence" value="ECO:0007669"/>
    <property type="project" value="InterPro"/>
</dbReference>
<dbReference type="Pfam" id="PF10058">
    <property type="entry name" value="Zn_ribbon_10"/>
    <property type="match status" value="1"/>
</dbReference>
<feature type="compositionally biased region" description="Low complexity" evidence="1">
    <location>
        <begin position="320"/>
        <end position="331"/>
    </location>
</feature>
<evidence type="ECO:0000259" key="3">
    <source>
        <dbReference type="Pfam" id="PF10058"/>
    </source>
</evidence>
<dbReference type="InterPro" id="IPR040115">
    <property type="entry name" value="Lnp"/>
</dbReference>
<gene>
    <name evidence="4" type="ORF">RHGRI_037027</name>
</gene>
<keyword evidence="2" id="KW-0812">Transmembrane</keyword>
<keyword evidence="2" id="KW-0472">Membrane</keyword>
<dbReference type="Proteomes" id="UP000823749">
    <property type="component" value="Chromosome 13"/>
</dbReference>
<protein>
    <recommendedName>
        <fullName evidence="3">Lunapark zinc ribbon domain-containing protein</fullName>
    </recommendedName>
</protein>
<dbReference type="InterPro" id="IPR019273">
    <property type="entry name" value="Lunapark_Znf"/>
</dbReference>
<keyword evidence="5" id="KW-1185">Reference proteome</keyword>
<proteinExistence type="predicted"/>
<dbReference type="EMBL" id="JACTNZ010000013">
    <property type="protein sequence ID" value="KAG5516180.1"/>
    <property type="molecule type" value="Genomic_DNA"/>
</dbReference>
<name>A0AAV6HRB6_9ERIC</name>
<evidence type="ECO:0000313" key="5">
    <source>
        <dbReference type="Proteomes" id="UP000823749"/>
    </source>
</evidence>
<dbReference type="GO" id="GO:0071782">
    <property type="term" value="C:endoplasmic reticulum tubular network"/>
    <property type="evidence" value="ECO:0007669"/>
    <property type="project" value="TreeGrafter"/>
</dbReference>
<feature type="transmembrane region" description="Helical" evidence="2">
    <location>
        <begin position="121"/>
        <end position="141"/>
    </location>
</feature>
<dbReference type="PANTHER" id="PTHR22166:SF12">
    <property type="entry name" value="ENDOPLASMIC RETICULUM JUNCTION FORMATION PROTEIN LUNAPARK"/>
    <property type="match status" value="1"/>
</dbReference>